<name>A0A8W8NMR1_MAGGI</name>
<evidence type="ECO:0000313" key="2">
    <source>
        <dbReference type="EnsemblMetazoa" id="G5935.1:cds"/>
    </source>
</evidence>
<reference evidence="2" key="1">
    <citation type="submission" date="2022-08" db="UniProtKB">
        <authorList>
            <consortium name="EnsemblMetazoa"/>
        </authorList>
    </citation>
    <scope>IDENTIFICATION</scope>
    <source>
        <strain evidence="2">05x7-T-G4-1.051#20</strain>
    </source>
</reference>
<accession>A0A8W8NMR1</accession>
<dbReference type="OMA" id="RSKRICY"/>
<evidence type="ECO:0000256" key="1">
    <source>
        <dbReference type="SAM" id="MobiDB-lite"/>
    </source>
</evidence>
<dbReference type="EnsemblMetazoa" id="G5935.1">
    <property type="protein sequence ID" value="G5935.1:cds"/>
    <property type="gene ID" value="G5935"/>
</dbReference>
<dbReference type="AlphaFoldDB" id="A0A8W8NMR1"/>
<organism evidence="2 3">
    <name type="scientific">Magallana gigas</name>
    <name type="common">Pacific oyster</name>
    <name type="synonym">Crassostrea gigas</name>
    <dbReference type="NCBI Taxonomy" id="29159"/>
    <lineage>
        <taxon>Eukaryota</taxon>
        <taxon>Metazoa</taxon>
        <taxon>Spiralia</taxon>
        <taxon>Lophotrochozoa</taxon>
        <taxon>Mollusca</taxon>
        <taxon>Bivalvia</taxon>
        <taxon>Autobranchia</taxon>
        <taxon>Pteriomorphia</taxon>
        <taxon>Ostreida</taxon>
        <taxon>Ostreoidea</taxon>
        <taxon>Ostreidae</taxon>
        <taxon>Magallana</taxon>
    </lineage>
</organism>
<evidence type="ECO:0000313" key="3">
    <source>
        <dbReference type="Proteomes" id="UP000005408"/>
    </source>
</evidence>
<sequence>MIFVLALMVVAAQAATHHPHSHPTHDPAHTHIPHHTHSHEHNEHGTSTFYFDAKTHHMVMRLDSKCYLMKLDDTEATQVHDAAGIVEIELAMVKLIGAANETMVAHDALAIMSAHIAHMCPNGAMQLERI</sequence>
<proteinExistence type="predicted"/>
<dbReference type="Proteomes" id="UP000005408">
    <property type="component" value="Unassembled WGS sequence"/>
</dbReference>
<feature type="region of interest" description="Disordered" evidence="1">
    <location>
        <begin position="16"/>
        <end position="44"/>
    </location>
</feature>
<protein>
    <submittedName>
        <fullName evidence="2">Uncharacterized protein</fullName>
    </submittedName>
</protein>
<dbReference type="OrthoDB" id="6138833at2759"/>
<keyword evidence="3" id="KW-1185">Reference proteome</keyword>